<evidence type="ECO:0000313" key="17">
    <source>
        <dbReference type="Proteomes" id="UP000464524"/>
    </source>
</evidence>
<dbReference type="NCBIfam" id="TIGR00563">
    <property type="entry name" value="rsmB"/>
    <property type="match status" value="1"/>
</dbReference>
<dbReference type="InterPro" id="IPR054728">
    <property type="entry name" value="RsmB-like_ferredoxin"/>
</dbReference>
<dbReference type="GO" id="GO:0009383">
    <property type="term" value="F:rRNA (cytosine-C5-)-methyltransferase activity"/>
    <property type="evidence" value="ECO:0007669"/>
    <property type="project" value="TreeGrafter"/>
</dbReference>
<dbReference type="InterPro" id="IPR004573">
    <property type="entry name" value="rRNA_ssu_MeTfrase_B"/>
</dbReference>
<evidence type="ECO:0000256" key="10">
    <source>
        <dbReference type="ARBA" id="ARBA00022884"/>
    </source>
</evidence>
<evidence type="ECO:0000256" key="7">
    <source>
        <dbReference type="ARBA" id="ARBA00022603"/>
    </source>
</evidence>
<dbReference type="PROSITE" id="PS01153">
    <property type="entry name" value="NOL1_NOP2_SUN"/>
    <property type="match status" value="1"/>
</dbReference>
<comment type="function">
    <text evidence="1">Specifically methylates the cytosine at position 967 (m5C967) of 16S rRNA.</text>
</comment>
<evidence type="ECO:0000256" key="6">
    <source>
        <dbReference type="ARBA" id="ARBA00022552"/>
    </source>
</evidence>
<keyword evidence="6" id="KW-0698">rRNA processing</keyword>
<dbReference type="KEGG" id="pmes:FX988_02602"/>
<keyword evidence="8 14" id="KW-0808">Transferase</keyword>
<evidence type="ECO:0000256" key="14">
    <source>
        <dbReference type="PROSITE-ProRule" id="PRU01023"/>
    </source>
</evidence>
<sequence>MSSTKSRYQQNLRADAARVLFQILEQGMSARECLPNAQQDHNEKDKAWLQEMTYGVLRQLPLLQHWLRLLLDKPLKKNVKVVEHLIMLGFYQLAFSRVSTHAAVSECVNACAPLNAIATKGLVNAVLRNFIRQEMANQLPDNEQILSGQPKWLYKKLLSAYPEKHTPILDAMQVKAPIWLRVNQKQKSTDEYCRLLDESDILYERQDEQPQGIILLKGCDITTLPGYDEGWFAVQDGAAQLAASLLNSQPNERILDCCAAPGGKTCHILELEPDIACCVAMDIDPSRLQRIEQNLTRLGHQASLICGDASEPSAWWDGEQFDRILLDAPCSATGIIRRHPDIKWLRKSSDIDTLVTLQAKIIDAIWPLLKPGGTMLYATCSILPAENQLQISAFLERTADAALDPEFNNDAIDKPGRQILPGEKHMDGFYYARLLKS</sequence>
<dbReference type="InterPro" id="IPR001678">
    <property type="entry name" value="MeTrfase_RsmB-F_NOP2_dom"/>
</dbReference>
<dbReference type="OrthoDB" id="9810297at2"/>
<dbReference type="NCBIfam" id="NF008149">
    <property type="entry name" value="PRK10901.1"/>
    <property type="match status" value="1"/>
</dbReference>
<dbReference type="Proteomes" id="UP000464524">
    <property type="component" value="Chromosome"/>
</dbReference>
<dbReference type="InterPro" id="IPR018314">
    <property type="entry name" value="RsmB/NOL1/NOP2-like_CS"/>
</dbReference>
<evidence type="ECO:0000256" key="4">
    <source>
        <dbReference type="ARBA" id="ARBA00012140"/>
    </source>
</evidence>
<feature type="binding site" evidence="14">
    <location>
        <begin position="258"/>
        <end position="264"/>
    </location>
    <ligand>
        <name>S-adenosyl-L-methionine</name>
        <dbReference type="ChEBI" id="CHEBI:59789"/>
    </ligand>
</feature>
<feature type="active site" description="Nucleophile" evidence="14">
    <location>
        <position position="380"/>
    </location>
</feature>
<dbReference type="Gene3D" id="3.40.50.150">
    <property type="entry name" value="Vaccinia Virus protein VP39"/>
    <property type="match status" value="1"/>
</dbReference>
<evidence type="ECO:0000256" key="1">
    <source>
        <dbReference type="ARBA" id="ARBA00002724"/>
    </source>
</evidence>
<evidence type="ECO:0000256" key="11">
    <source>
        <dbReference type="ARBA" id="ARBA00030399"/>
    </source>
</evidence>
<dbReference type="PANTHER" id="PTHR22807:SF61">
    <property type="entry name" value="NOL1_NOP2_SUN FAMILY PROTEIN _ ANTITERMINATION NUSB DOMAIN-CONTAINING PROTEIN"/>
    <property type="match status" value="1"/>
</dbReference>
<dbReference type="PANTHER" id="PTHR22807">
    <property type="entry name" value="NOP2 YEAST -RELATED NOL1/NOP2/FMU SUN DOMAIN-CONTAINING"/>
    <property type="match status" value="1"/>
</dbReference>
<dbReference type="EMBL" id="CP047656">
    <property type="protein sequence ID" value="QHJ12345.1"/>
    <property type="molecule type" value="Genomic_DNA"/>
</dbReference>
<accession>A0A857JJW2</accession>
<comment type="subcellular location">
    <subcellularLocation>
        <location evidence="2">Cytoplasm</location>
    </subcellularLocation>
</comment>
<dbReference type="RefSeq" id="WP_160180384.1">
    <property type="nucleotide sequence ID" value="NZ_CP047656.1"/>
</dbReference>
<gene>
    <name evidence="16" type="ORF">FX988_02602</name>
</gene>
<protein>
    <recommendedName>
        <fullName evidence="4">16S rRNA (cytosine(967)-C(5))-methyltransferase</fullName>
        <ecNumber evidence="4">2.1.1.176</ecNumber>
    </recommendedName>
    <alternativeName>
        <fullName evidence="11">16S rRNA m5C967 methyltransferase</fullName>
    </alternativeName>
    <alternativeName>
        <fullName evidence="12">rRNA (cytosine-C(5)-)-methyltransferase RsmB</fullName>
    </alternativeName>
</protein>
<keyword evidence="7 14" id="KW-0489">Methyltransferase</keyword>
<comment type="similarity">
    <text evidence="3 14">Belongs to the class I-like SAM-binding methyltransferase superfamily. RsmB/NOP family.</text>
</comment>
<evidence type="ECO:0000256" key="3">
    <source>
        <dbReference type="ARBA" id="ARBA00007494"/>
    </source>
</evidence>
<feature type="binding site" evidence="14">
    <location>
        <position position="308"/>
    </location>
    <ligand>
        <name>S-adenosyl-L-methionine</name>
        <dbReference type="ChEBI" id="CHEBI:59789"/>
    </ligand>
</feature>
<keyword evidence="17" id="KW-1185">Reference proteome</keyword>
<dbReference type="InterPro" id="IPR049560">
    <property type="entry name" value="MeTrfase_RsmB-F_NOP2_cat"/>
</dbReference>
<evidence type="ECO:0000256" key="9">
    <source>
        <dbReference type="ARBA" id="ARBA00022691"/>
    </source>
</evidence>
<dbReference type="Pfam" id="PF22458">
    <property type="entry name" value="RsmF-B_ferredox"/>
    <property type="match status" value="1"/>
</dbReference>
<proteinExistence type="inferred from homology"/>
<keyword evidence="5" id="KW-0963">Cytoplasm</keyword>
<dbReference type="FunFam" id="3.40.50.150:FF:000022">
    <property type="entry name" value="Ribosomal RNA small subunit methyltransferase B"/>
    <property type="match status" value="1"/>
</dbReference>
<evidence type="ECO:0000259" key="15">
    <source>
        <dbReference type="PROSITE" id="PS51686"/>
    </source>
</evidence>
<dbReference type="InterPro" id="IPR029063">
    <property type="entry name" value="SAM-dependent_MTases_sf"/>
</dbReference>
<reference evidence="16 17" key="1">
    <citation type="submission" date="2019-12" db="EMBL/GenBank/DDBJ databases">
        <title>Genome sequencing and assembly of endphytes of Porphyra tenera.</title>
        <authorList>
            <person name="Park J.M."/>
            <person name="Shin R."/>
            <person name="Jo S.H."/>
        </authorList>
    </citation>
    <scope>NUCLEOTIDE SEQUENCE [LARGE SCALE GENOMIC DNA]</scope>
    <source>
        <strain evidence="16 17">GPM4</strain>
    </source>
</reference>
<dbReference type="SUPFAM" id="SSF53335">
    <property type="entry name" value="S-adenosyl-L-methionine-dependent methyltransferases"/>
    <property type="match status" value="1"/>
</dbReference>
<feature type="binding site" evidence="14">
    <location>
        <position position="327"/>
    </location>
    <ligand>
        <name>S-adenosyl-L-methionine</name>
        <dbReference type="ChEBI" id="CHEBI:59789"/>
    </ligand>
</feature>
<dbReference type="GO" id="GO:0006355">
    <property type="term" value="P:regulation of DNA-templated transcription"/>
    <property type="evidence" value="ECO:0007669"/>
    <property type="project" value="InterPro"/>
</dbReference>
<comment type="catalytic activity">
    <reaction evidence="13">
        <text>cytidine(967) in 16S rRNA + S-adenosyl-L-methionine = 5-methylcytidine(967) in 16S rRNA + S-adenosyl-L-homocysteine + H(+)</text>
        <dbReference type="Rhea" id="RHEA:42748"/>
        <dbReference type="Rhea" id="RHEA-COMP:10219"/>
        <dbReference type="Rhea" id="RHEA-COMP:10220"/>
        <dbReference type="ChEBI" id="CHEBI:15378"/>
        <dbReference type="ChEBI" id="CHEBI:57856"/>
        <dbReference type="ChEBI" id="CHEBI:59789"/>
        <dbReference type="ChEBI" id="CHEBI:74483"/>
        <dbReference type="ChEBI" id="CHEBI:82748"/>
        <dbReference type="EC" id="2.1.1.176"/>
    </reaction>
</comment>
<evidence type="ECO:0000256" key="2">
    <source>
        <dbReference type="ARBA" id="ARBA00004496"/>
    </source>
</evidence>
<keyword evidence="10 14" id="KW-0694">RNA-binding</keyword>
<dbReference type="InterPro" id="IPR035926">
    <property type="entry name" value="NusB-like_sf"/>
</dbReference>
<dbReference type="NCBIfam" id="NF011494">
    <property type="entry name" value="PRK14902.1"/>
    <property type="match status" value="1"/>
</dbReference>
<dbReference type="PROSITE" id="PS51686">
    <property type="entry name" value="SAM_MT_RSMB_NOP"/>
    <property type="match status" value="1"/>
</dbReference>
<dbReference type="InterPro" id="IPR006027">
    <property type="entry name" value="NusB_RsmB_TIM44"/>
</dbReference>
<dbReference type="Pfam" id="PF01189">
    <property type="entry name" value="Methyltr_RsmB-F"/>
    <property type="match status" value="1"/>
</dbReference>
<dbReference type="InterPro" id="IPR023267">
    <property type="entry name" value="RCMT"/>
</dbReference>
<dbReference type="EC" id="2.1.1.176" evidence="4"/>
<name>A0A857JJW2_9ALTE</name>
<organism evidence="16 17">
    <name type="scientific">Paraglaciecola mesophila</name>
    <dbReference type="NCBI Taxonomy" id="197222"/>
    <lineage>
        <taxon>Bacteria</taxon>
        <taxon>Pseudomonadati</taxon>
        <taxon>Pseudomonadota</taxon>
        <taxon>Gammaproteobacteria</taxon>
        <taxon>Alteromonadales</taxon>
        <taxon>Alteromonadaceae</taxon>
        <taxon>Paraglaciecola</taxon>
    </lineage>
</organism>
<feature type="domain" description="SAM-dependent MTase RsmB/NOP-type" evidence="15">
    <location>
        <begin position="168"/>
        <end position="437"/>
    </location>
</feature>
<dbReference type="Pfam" id="PF01029">
    <property type="entry name" value="NusB"/>
    <property type="match status" value="1"/>
</dbReference>
<dbReference type="GO" id="GO:0005829">
    <property type="term" value="C:cytosol"/>
    <property type="evidence" value="ECO:0007669"/>
    <property type="project" value="TreeGrafter"/>
</dbReference>
<dbReference type="Gene3D" id="3.30.70.1170">
    <property type="entry name" value="Sun protein, domain 3"/>
    <property type="match status" value="1"/>
</dbReference>
<dbReference type="AlphaFoldDB" id="A0A857JJW2"/>
<dbReference type="SUPFAM" id="SSF48013">
    <property type="entry name" value="NusB-like"/>
    <property type="match status" value="1"/>
</dbReference>
<dbReference type="GO" id="GO:0003723">
    <property type="term" value="F:RNA binding"/>
    <property type="evidence" value="ECO:0007669"/>
    <property type="project" value="UniProtKB-UniRule"/>
</dbReference>
<evidence type="ECO:0000256" key="13">
    <source>
        <dbReference type="ARBA" id="ARBA00047283"/>
    </source>
</evidence>
<feature type="binding site" evidence="14">
    <location>
        <position position="282"/>
    </location>
    <ligand>
        <name>S-adenosyl-L-methionine</name>
        <dbReference type="ChEBI" id="CHEBI:59789"/>
    </ligand>
</feature>
<dbReference type="CDD" id="cd02440">
    <property type="entry name" value="AdoMet_MTases"/>
    <property type="match status" value="1"/>
</dbReference>
<dbReference type="PRINTS" id="PR02008">
    <property type="entry name" value="RCMTFAMILY"/>
</dbReference>
<dbReference type="Gene3D" id="1.10.940.10">
    <property type="entry name" value="NusB-like"/>
    <property type="match status" value="1"/>
</dbReference>
<keyword evidence="9 14" id="KW-0949">S-adenosyl-L-methionine</keyword>
<dbReference type="GO" id="GO:0070475">
    <property type="term" value="P:rRNA base methylation"/>
    <property type="evidence" value="ECO:0007669"/>
    <property type="project" value="TreeGrafter"/>
</dbReference>
<evidence type="ECO:0000313" key="16">
    <source>
        <dbReference type="EMBL" id="QHJ12345.1"/>
    </source>
</evidence>
<evidence type="ECO:0000256" key="8">
    <source>
        <dbReference type="ARBA" id="ARBA00022679"/>
    </source>
</evidence>
<evidence type="ECO:0000256" key="12">
    <source>
        <dbReference type="ARBA" id="ARBA00031088"/>
    </source>
</evidence>
<evidence type="ECO:0000256" key="5">
    <source>
        <dbReference type="ARBA" id="ARBA00022490"/>
    </source>
</evidence>